<evidence type="ECO:0000256" key="1">
    <source>
        <dbReference type="ARBA" id="ARBA00009973"/>
    </source>
</evidence>
<comment type="caution">
    <text evidence="2">The sequence shown here is derived from an EMBL/GenBank/DDBJ whole genome shotgun (WGS) entry which is preliminary data.</text>
</comment>
<protein>
    <submittedName>
        <fullName evidence="2">Uncharacterized protein</fullName>
    </submittedName>
</protein>
<gene>
    <name evidence="2" type="ORF">LSH36_207g05039</name>
</gene>
<name>A0AAD9N781_9ANNE</name>
<sequence>MPSNAAVFIHFGPYDSAAVVQHKHHRLEGLQNVLQEAGHKVEFVKIPYRNALEVMVNGEIVFQCDQDKLDFGGDGKLDPLCAKALQKVNEAF</sequence>
<dbReference type="Proteomes" id="UP001208570">
    <property type="component" value="Unassembled WGS sequence"/>
</dbReference>
<proteinExistence type="inferred from homology"/>
<keyword evidence="3" id="KW-1185">Reference proteome</keyword>
<reference evidence="2" key="1">
    <citation type="journal article" date="2023" name="Mol. Biol. Evol.">
        <title>Third-Generation Sequencing Reveals the Adaptive Role of the Epigenome in Three Deep-Sea Polychaetes.</title>
        <authorList>
            <person name="Perez M."/>
            <person name="Aroh O."/>
            <person name="Sun Y."/>
            <person name="Lan Y."/>
            <person name="Juniper S.K."/>
            <person name="Young C.R."/>
            <person name="Angers B."/>
            <person name="Qian P.Y."/>
        </authorList>
    </citation>
    <scope>NUCLEOTIDE SEQUENCE</scope>
    <source>
        <strain evidence="2">P08H-3</strain>
    </source>
</reference>
<accession>A0AAD9N781</accession>
<evidence type="ECO:0000313" key="3">
    <source>
        <dbReference type="Proteomes" id="UP001208570"/>
    </source>
</evidence>
<organism evidence="2 3">
    <name type="scientific">Paralvinella palmiformis</name>
    <dbReference type="NCBI Taxonomy" id="53620"/>
    <lineage>
        <taxon>Eukaryota</taxon>
        <taxon>Metazoa</taxon>
        <taxon>Spiralia</taxon>
        <taxon>Lophotrochozoa</taxon>
        <taxon>Annelida</taxon>
        <taxon>Polychaeta</taxon>
        <taxon>Sedentaria</taxon>
        <taxon>Canalipalpata</taxon>
        <taxon>Terebellida</taxon>
        <taxon>Terebelliformia</taxon>
        <taxon>Alvinellidae</taxon>
        <taxon>Paralvinella</taxon>
    </lineage>
</organism>
<comment type="similarity">
    <text evidence="1">Belongs to the UPF0728 family.</text>
</comment>
<dbReference type="Pfam" id="PF15092">
    <property type="entry name" value="UPF0728"/>
    <property type="match status" value="1"/>
</dbReference>
<evidence type="ECO:0000313" key="2">
    <source>
        <dbReference type="EMBL" id="KAK2156699.1"/>
    </source>
</evidence>
<dbReference type="PANTHER" id="PTHR28448:SF1">
    <property type="entry name" value="UPF0728 PROTEIN C10ORF53"/>
    <property type="match status" value="1"/>
</dbReference>
<dbReference type="InterPro" id="IPR027885">
    <property type="entry name" value="UPF0728"/>
</dbReference>
<dbReference type="AlphaFoldDB" id="A0AAD9N781"/>
<dbReference type="EMBL" id="JAODUP010000207">
    <property type="protein sequence ID" value="KAK2156699.1"/>
    <property type="molecule type" value="Genomic_DNA"/>
</dbReference>
<dbReference type="PANTHER" id="PTHR28448">
    <property type="entry name" value="UPF0728 PROTEIN C10ORF53"/>
    <property type="match status" value="1"/>
</dbReference>